<dbReference type="AlphaFoldDB" id="A0A202CEY5"/>
<evidence type="ECO:0000313" key="3">
    <source>
        <dbReference type="EMBL" id="OVE62361.1"/>
    </source>
</evidence>
<accession>A0A202CEY5</accession>
<gene>
    <name evidence="3" type="ORF">B0E34_01140</name>
</gene>
<dbReference type="Gene3D" id="3.40.50.1110">
    <property type="entry name" value="SGNH hydrolase"/>
    <property type="match status" value="1"/>
</dbReference>
<dbReference type="PANTHER" id="PTHR43695:SF1">
    <property type="entry name" value="RHAMNOGALACTURONAN ACETYLESTERASE"/>
    <property type="match status" value="1"/>
</dbReference>
<keyword evidence="2" id="KW-0378">Hydrolase</keyword>
<proteinExistence type="inferred from homology"/>
<comment type="similarity">
    <text evidence="1">Belongs to the 'GDSL' lipolytic enzyme family.</text>
</comment>
<dbReference type="Proteomes" id="UP000196355">
    <property type="component" value="Unassembled WGS sequence"/>
</dbReference>
<dbReference type="InterPro" id="IPR036514">
    <property type="entry name" value="SGNH_hydro_sf"/>
</dbReference>
<reference evidence="4" key="1">
    <citation type="submission" date="2017-02" db="EMBL/GenBank/DDBJ databases">
        <authorList>
            <person name="Tetz G."/>
            <person name="Tetz V."/>
        </authorList>
    </citation>
    <scope>NUCLEOTIDE SEQUENCE [LARGE SCALE GENOMIC DNA]</scope>
    <source>
        <strain evidence="4">VT16-26</strain>
    </source>
</reference>
<protein>
    <submittedName>
        <fullName evidence="3">Lysophospholipase</fullName>
    </submittedName>
</protein>
<keyword evidence="4" id="KW-1185">Reference proteome</keyword>
<comment type="caution">
    <text evidence="3">The sequence shown here is derived from an EMBL/GenBank/DDBJ whole genome shotgun (WGS) entry which is preliminary data.</text>
</comment>
<feature type="non-terminal residue" evidence="3">
    <location>
        <position position="1"/>
    </location>
</feature>
<sequence>GGRSSKSFIFEGRLDEILRLIRPGDYLFVQFGHNDATISVPDRYASPADYKNYLKTYIDGVQQRGATPILVTPMGRRDFNADTGKFNVSF</sequence>
<dbReference type="EMBL" id="MVAG01000044">
    <property type="protein sequence ID" value="OVE62361.1"/>
    <property type="molecule type" value="Genomic_DNA"/>
</dbReference>
<dbReference type="PANTHER" id="PTHR43695">
    <property type="entry name" value="PUTATIVE (AFU_ORTHOLOGUE AFUA_2G17250)-RELATED"/>
    <property type="match status" value="1"/>
</dbReference>
<evidence type="ECO:0000256" key="2">
    <source>
        <dbReference type="ARBA" id="ARBA00022801"/>
    </source>
</evidence>
<dbReference type="GO" id="GO:0016788">
    <property type="term" value="F:hydrolase activity, acting on ester bonds"/>
    <property type="evidence" value="ECO:0007669"/>
    <property type="project" value="UniProtKB-ARBA"/>
</dbReference>
<dbReference type="InterPro" id="IPR037459">
    <property type="entry name" value="RhgT-like"/>
</dbReference>
<name>A0A202CEY5_9FLAO</name>
<dbReference type="SUPFAM" id="SSF52266">
    <property type="entry name" value="SGNH hydrolase"/>
    <property type="match status" value="1"/>
</dbReference>
<evidence type="ECO:0000256" key="1">
    <source>
        <dbReference type="ARBA" id="ARBA00008668"/>
    </source>
</evidence>
<organism evidence="3 4">
    <name type="scientific">Chryseobacterium mucoviscidosis</name>
    <dbReference type="NCBI Taxonomy" id="1945581"/>
    <lineage>
        <taxon>Bacteria</taxon>
        <taxon>Pseudomonadati</taxon>
        <taxon>Bacteroidota</taxon>
        <taxon>Flavobacteriia</taxon>
        <taxon>Flavobacteriales</taxon>
        <taxon>Weeksellaceae</taxon>
        <taxon>Chryseobacterium group</taxon>
        <taxon>Chryseobacterium</taxon>
    </lineage>
</organism>
<feature type="non-terminal residue" evidence="3">
    <location>
        <position position="90"/>
    </location>
</feature>
<evidence type="ECO:0000313" key="4">
    <source>
        <dbReference type="Proteomes" id="UP000196355"/>
    </source>
</evidence>